<dbReference type="PRINTS" id="PR00084">
    <property type="entry name" value="MTLDHDRGNASE"/>
</dbReference>
<dbReference type="InterPro" id="IPR000669">
    <property type="entry name" value="Mannitol_DH"/>
</dbReference>
<name>A0AAJ5TX97_9GAMM</name>
<dbReference type="Gene3D" id="3.40.50.720">
    <property type="entry name" value="NAD(P)-binding Rossmann-like Domain"/>
    <property type="match status" value="1"/>
</dbReference>
<dbReference type="EC" id="1.1.1.17" evidence="2 6"/>
<dbReference type="InterPro" id="IPR023028">
    <property type="entry name" value="Mannitol_1_phos_5_DH"/>
</dbReference>
<dbReference type="NCBIfam" id="NF002650">
    <property type="entry name" value="PRK02318.2-2"/>
    <property type="match status" value="1"/>
</dbReference>
<dbReference type="Pfam" id="PF01232">
    <property type="entry name" value="Mannitol_dh"/>
    <property type="match status" value="1"/>
</dbReference>
<reference evidence="9" key="1">
    <citation type="submission" date="2022-11" db="EMBL/GenBank/DDBJ databases">
        <title>The whole genome sequencing of pests is an important tool to study the evolution of the plant-insect interaction and insecticide resistance.</title>
        <authorList>
            <person name="Kananovich Y."/>
        </authorList>
    </citation>
    <scope>NUCLEOTIDE SEQUENCE</scope>
    <source>
        <strain evidence="9">BSU_Bre_2018</strain>
    </source>
</reference>
<accession>A0AAJ5TX97</accession>
<dbReference type="PANTHER" id="PTHR30524">
    <property type="entry name" value="MANNITOL-1-PHOSPHATE 5-DEHYDROGENASE"/>
    <property type="match status" value="1"/>
</dbReference>
<sequence>MKALHFGAGNIGLGFIGKILSESNFNIIFSDINQDVIDTINDSKHYSVRTVSKDQDSIFDVKGISAINSSDPKIIKIMTLVDLITTAVGPSALDKIASLICNGIILKFNIQSIKPLNIIACENKIKASSVLKKNVLDKLPEKYHMYVNKYIGFVDCSIDTIIPSSVINKKKSSLFIIAEDFQEWIVNCNQFKGEVPIITNMNLSNNLDPFIVRKLFTLNTGHAIAAYLGWIKKYKTIHEAILDEKIRFIVKSAMQESGNFLIKHYNFNSNDHFSYIEKIFCRFENPFLSDNLLRIARNPLQKLRREERLVEPLLGCIKYGLSYFNLAKGIASAFCYYNENDLESIKISSLIKNQGIKKTLLDICGLSINSKESYLIVSEYNSILKTHS</sequence>
<evidence type="ECO:0000259" key="7">
    <source>
        <dbReference type="Pfam" id="PF01232"/>
    </source>
</evidence>
<feature type="domain" description="Mannitol dehydrogenase N-terminal" evidence="7">
    <location>
        <begin position="1"/>
        <end position="196"/>
    </location>
</feature>
<dbReference type="Pfam" id="PF08125">
    <property type="entry name" value="Mannitol_dh_C"/>
    <property type="match status" value="1"/>
</dbReference>
<dbReference type="InterPro" id="IPR013131">
    <property type="entry name" value="Mannitol_DH_N"/>
</dbReference>
<evidence type="ECO:0000256" key="1">
    <source>
        <dbReference type="ARBA" id="ARBA00006541"/>
    </source>
</evidence>
<evidence type="ECO:0000256" key="2">
    <source>
        <dbReference type="ARBA" id="ARBA00012939"/>
    </source>
</evidence>
<dbReference type="AlphaFoldDB" id="A0AAJ5TX97"/>
<dbReference type="InterPro" id="IPR013118">
    <property type="entry name" value="Mannitol_DH_C"/>
</dbReference>
<dbReference type="SUPFAM" id="SSF51735">
    <property type="entry name" value="NAD(P)-binding Rossmann-fold domains"/>
    <property type="match status" value="1"/>
</dbReference>
<keyword evidence="5 6" id="KW-0520">NAD</keyword>
<comment type="catalytic activity">
    <reaction evidence="6">
        <text>D-mannitol 1-phosphate + NAD(+) = beta-D-fructose 6-phosphate + NADH + H(+)</text>
        <dbReference type="Rhea" id="RHEA:19661"/>
        <dbReference type="ChEBI" id="CHEBI:15378"/>
        <dbReference type="ChEBI" id="CHEBI:57540"/>
        <dbReference type="ChEBI" id="CHEBI:57634"/>
        <dbReference type="ChEBI" id="CHEBI:57945"/>
        <dbReference type="ChEBI" id="CHEBI:61381"/>
        <dbReference type="EC" id="1.1.1.17"/>
    </reaction>
</comment>
<comment type="similarity">
    <text evidence="1 6">Belongs to the mannitol dehydrogenase family.</text>
</comment>
<dbReference type="HAMAP" id="MF_00196">
    <property type="entry name" value="Mannitol_dehydrog"/>
    <property type="match status" value="1"/>
</dbReference>
<proteinExistence type="inferred from homology"/>
<evidence type="ECO:0000259" key="8">
    <source>
        <dbReference type="Pfam" id="PF08125"/>
    </source>
</evidence>
<dbReference type="NCBIfam" id="NF002652">
    <property type="entry name" value="PRK02318.2-5"/>
    <property type="match status" value="1"/>
</dbReference>
<dbReference type="Gene3D" id="1.10.1040.10">
    <property type="entry name" value="N-(1-d-carboxylethyl)-l-norvaline Dehydrogenase, domain 2"/>
    <property type="match status" value="1"/>
</dbReference>
<dbReference type="InterPro" id="IPR008927">
    <property type="entry name" value="6-PGluconate_DH-like_C_sf"/>
</dbReference>
<protein>
    <recommendedName>
        <fullName evidence="3 6">Mannitol-1-phosphate 5-dehydrogenase</fullName>
        <ecNumber evidence="2 6">1.1.1.17</ecNumber>
    </recommendedName>
</protein>
<evidence type="ECO:0000313" key="9">
    <source>
        <dbReference type="EMBL" id="WAI18933.1"/>
    </source>
</evidence>
<evidence type="ECO:0000256" key="4">
    <source>
        <dbReference type="ARBA" id="ARBA00023002"/>
    </source>
</evidence>
<feature type="domain" description="Mannitol dehydrogenase C-terminal" evidence="8">
    <location>
        <begin position="206"/>
        <end position="347"/>
    </location>
</feature>
<gene>
    <name evidence="6" type="primary">mtlD</name>
    <name evidence="9" type="ORF">OW720_02945</name>
</gene>
<dbReference type="GO" id="GO:0019592">
    <property type="term" value="P:mannitol catabolic process"/>
    <property type="evidence" value="ECO:0007669"/>
    <property type="project" value="TreeGrafter"/>
</dbReference>
<dbReference type="NCBIfam" id="NF002646">
    <property type="entry name" value="PRK02318.1-2"/>
    <property type="match status" value="1"/>
</dbReference>
<comment type="caution">
    <text evidence="6">Lacks conserved residue(s) required for the propagation of feature annotation.</text>
</comment>
<dbReference type="EMBL" id="CP113406">
    <property type="protein sequence ID" value="WAI18933.1"/>
    <property type="molecule type" value="Genomic_DNA"/>
</dbReference>
<organism evidence="9 10">
    <name type="scientific">Buchnera aphidicola</name>
    <name type="common">Brevicoryne brassicae</name>
    <dbReference type="NCBI Taxonomy" id="911343"/>
    <lineage>
        <taxon>Bacteria</taxon>
        <taxon>Pseudomonadati</taxon>
        <taxon>Pseudomonadota</taxon>
        <taxon>Gammaproteobacteria</taxon>
        <taxon>Enterobacterales</taxon>
        <taxon>Erwiniaceae</taxon>
        <taxon>Buchnera</taxon>
    </lineage>
</organism>
<dbReference type="PANTHER" id="PTHR30524:SF0">
    <property type="entry name" value="ALTRONATE OXIDOREDUCTASE-RELATED"/>
    <property type="match status" value="1"/>
</dbReference>
<dbReference type="SUPFAM" id="SSF48179">
    <property type="entry name" value="6-phosphogluconate dehydrogenase C-terminal domain-like"/>
    <property type="match status" value="1"/>
</dbReference>
<evidence type="ECO:0000256" key="5">
    <source>
        <dbReference type="ARBA" id="ARBA00023027"/>
    </source>
</evidence>
<evidence type="ECO:0000313" key="10">
    <source>
        <dbReference type="Proteomes" id="UP001163440"/>
    </source>
</evidence>
<dbReference type="InterPro" id="IPR036291">
    <property type="entry name" value="NAD(P)-bd_dom_sf"/>
</dbReference>
<evidence type="ECO:0000256" key="3">
    <source>
        <dbReference type="ARBA" id="ARBA00016219"/>
    </source>
</evidence>
<evidence type="ECO:0000256" key="6">
    <source>
        <dbReference type="HAMAP-Rule" id="MF_00196"/>
    </source>
</evidence>
<dbReference type="GO" id="GO:0008926">
    <property type="term" value="F:mannitol-1-phosphate 5-dehydrogenase activity"/>
    <property type="evidence" value="ECO:0007669"/>
    <property type="project" value="UniProtKB-UniRule"/>
</dbReference>
<dbReference type="InterPro" id="IPR013328">
    <property type="entry name" value="6PGD_dom2"/>
</dbReference>
<keyword evidence="4 6" id="KW-0560">Oxidoreductase</keyword>
<dbReference type="Proteomes" id="UP001163440">
    <property type="component" value="Chromosome"/>
</dbReference>
<dbReference type="GO" id="GO:0005829">
    <property type="term" value="C:cytosol"/>
    <property type="evidence" value="ECO:0007669"/>
    <property type="project" value="TreeGrafter"/>
</dbReference>